<dbReference type="Proteomes" id="UP001515480">
    <property type="component" value="Unassembled WGS sequence"/>
</dbReference>
<evidence type="ECO:0000256" key="5">
    <source>
        <dbReference type="ARBA" id="ARBA00023136"/>
    </source>
</evidence>
<feature type="transmembrane region" description="Helical" evidence="6">
    <location>
        <begin position="172"/>
        <end position="187"/>
    </location>
</feature>
<evidence type="ECO:0000256" key="1">
    <source>
        <dbReference type="ARBA" id="ARBA00004141"/>
    </source>
</evidence>
<evidence type="ECO:0000313" key="8">
    <source>
        <dbReference type="Proteomes" id="UP001515480"/>
    </source>
</evidence>
<evidence type="ECO:0000256" key="4">
    <source>
        <dbReference type="ARBA" id="ARBA00022989"/>
    </source>
</evidence>
<dbReference type="GO" id="GO:0016020">
    <property type="term" value="C:membrane"/>
    <property type="evidence" value="ECO:0007669"/>
    <property type="project" value="UniProtKB-SubCell"/>
</dbReference>
<feature type="transmembrane region" description="Helical" evidence="6">
    <location>
        <begin position="96"/>
        <end position="114"/>
    </location>
</feature>
<keyword evidence="4 6" id="KW-1133">Transmembrane helix</keyword>
<keyword evidence="8" id="KW-1185">Reference proteome</keyword>
<dbReference type="Pfam" id="PF02077">
    <property type="entry name" value="SURF4"/>
    <property type="match status" value="2"/>
</dbReference>
<comment type="caution">
    <text evidence="7">The sequence shown here is derived from an EMBL/GenBank/DDBJ whole genome shotgun (WGS) entry which is preliminary data.</text>
</comment>
<reference evidence="7 8" key="1">
    <citation type="journal article" date="2024" name="Science">
        <title>Giant polyketide synthase enzymes in the biosynthesis of giant marine polyether toxins.</title>
        <authorList>
            <person name="Fallon T.R."/>
            <person name="Shende V.V."/>
            <person name="Wierzbicki I.H."/>
            <person name="Pendleton A.L."/>
            <person name="Watervoot N.F."/>
            <person name="Auber R.P."/>
            <person name="Gonzalez D.J."/>
            <person name="Wisecaver J.H."/>
            <person name="Moore B.S."/>
        </authorList>
    </citation>
    <scope>NUCLEOTIDE SEQUENCE [LARGE SCALE GENOMIC DNA]</scope>
    <source>
        <strain evidence="7 8">12B1</strain>
    </source>
</reference>
<keyword evidence="5 6" id="KW-0472">Membrane</keyword>
<accession>A0AB34IL61</accession>
<name>A0AB34IL61_PRYPA</name>
<feature type="transmembrane region" description="Helical" evidence="6">
    <location>
        <begin position="67"/>
        <end position="89"/>
    </location>
</feature>
<keyword evidence="3 6" id="KW-0812">Transmembrane</keyword>
<dbReference type="EMBL" id="JBGBPQ010000023">
    <property type="protein sequence ID" value="KAL1500437.1"/>
    <property type="molecule type" value="Genomic_DNA"/>
</dbReference>
<evidence type="ECO:0000313" key="7">
    <source>
        <dbReference type="EMBL" id="KAL1500437.1"/>
    </source>
</evidence>
<feature type="transmembrane region" description="Helical" evidence="6">
    <location>
        <begin position="126"/>
        <end position="144"/>
    </location>
</feature>
<proteinExistence type="inferred from homology"/>
<feature type="transmembrane region" description="Helical" evidence="6">
    <location>
        <begin position="207"/>
        <end position="228"/>
    </location>
</feature>
<feature type="transmembrane region" description="Helical" evidence="6">
    <location>
        <begin position="288"/>
        <end position="305"/>
    </location>
</feature>
<sequence length="329" mass="36672">MGWLAERVAAASRELDARFNIKTVHRRLQAVAKVLIVTTFMEDALRAVLTFEVQQNTMRIAGWQSPLLHVLLPVVSFVVQGVGSLLVVLPGNHHRALFGCYMLIAWCAWHPFMYKQQTNWEFVLETLTIMGGLAILVSHFMLALPNAKAGLPRVHSSTADTPHNNRAHRIQALGRLLVCSIFLYYAFEQVHRFAKRHNIASQDDGGWKTAAVEGVLIVALLYMCSLVIIGIKSRWVAMALAIAMALSDVYMHPFWRFIFSAETHVIEGVAGMEGVEVDAFTMADHQRYFFFQSMSTVGALLLLVVHGPGKLSIDEQDGPMQLITTKGDA</sequence>
<evidence type="ECO:0000256" key="6">
    <source>
        <dbReference type="SAM" id="Phobius"/>
    </source>
</evidence>
<organism evidence="7 8">
    <name type="scientific">Prymnesium parvum</name>
    <name type="common">Toxic golden alga</name>
    <dbReference type="NCBI Taxonomy" id="97485"/>
    <lineage>
        <taxon>Eukaryota</taxon>
        <taxon>Haptista</taxon>
        <taxon>Haptophyta</taxon>
        <taxon>Prymnesiophyceae</taxon>
        <taxon>Prymnesiales</taxon>
        <taxon>Prymnesiaceae</taxon>
        <taxon>Prymnesium</taxon>
    </lineage>
</organism>
<evidence type="ECO:0000256" key="3">
    <source>
        <dbReference type="ARBA" id="ARBA00022692"/>
    </source>
</evidence>
<comment type="subcellular location">
    <subcellularLocation>
        <location evidence="1">Membrane</location>
        <topology evidence="1">Multi-pass membrane protein</topology>
    </subcellularLocation>
</comment>
<dbReference type="InterPro" id="IPR002995">
    <property type="entry name" value="Surf4"/>
</dbReference>
<dbReference type="AlphaFoldDB" id="A0AB34IL61"/>
<gene>
    <name evidence="7" type="ORF">AB1Y20_013094</name>
</gene>
<protein>
    <submittedName>
        <fullName evidence="7">Uncharacterized protein</fullName>
    </submittedName>
</protein>
<evidence type="ECO:0000256" key="2">
    <source>
        <dbReference type="ARBA" id="ARBA00006945"/>
    </source>
</evidence>
<comment type="similarity">
    <text evidence="2">Belongs to the SURF4 family.</text>
</comment>